<dbReference type="InterPro" id="IPR011990">
    <property type="entry name" value="TPR-like_helical_dom_sf"/>
</dbReference>
<dbReference type="SUPFAM" id="SSF46955">
    <property type="entry name" value="Putative DNA-binding domain"/>
    <property type="match status" value="1"/>
</dbReference>
<evidence type="ECO:0000313" key="12">
    <source>
        <dbReference type="EMBL" id="EER04686.1"/>
    </source>
</evidence>
<dbReference type="Proteomes" id="UP000007800">
    <property type="component" value="Unassembled WGS sequence"/>
</dbReference>
<feature type="transmembrane region" description="Helical" evidence="10">
    <location>
        <begin position="553"/>
        <end position="573"/>
    </location>
</feature>
<dbReference type="CDD" id="cd21075">
    <property type="entry name" value="DBD_XPA-like"/>
    <property type="match status" value="1"/>
</dbReference>
<dbReference type="RefSeq" id="XP_002772870.1">
    <property type="nucleotide sequence ID" value="XM_002772824.1"/>
</dbReference>
<accession>C5LF02</accession>
<proteinExistence type="predicted"/>
<feature type="transmembrane region" description="Helical" evidence="10">
    <location>
        <begin position="929"/>
        <end position="951"/>
    </location>
</feature>
<name>C5LF02_PERM5</name>
<evidence type="ECO:0000256" key="10">
    <source>
        <dbReference type="SAM" id="Phobius"/>
    </source>
</evidence>
<evidence type="ECO:0000256" key="6">
    <source>
        <dbReference type="ARBA" id="ARBA00023136"/>
    </source>
</evidence>
<dbReference type="InterPro" id="IPR058533">
    <property type="entry name" value="Cation_efflux_TM"/>
</dbReference>
<evidence type="ECO:0000256" key="5">
    <source>
        <dbReference type="ARBA" id="ARBA00022989"/>
    </source>
</evidence>
<dbReference type="InterPro" id="IPR007271">
    <property type="entry name" value="Nuc_sug_transpt"/>
</dbReference>
<feature type="transmembrane region" description="Helical" evidence="10">
    <location>
        <begin position="521"/>
        <end position="541"/>
    </location>
</feature>
<feature type="transmembrane region" description="Helical" evidence="10">
    <location>
        <begin position="585"/>
        <end position="605"/>
    </location>
</feature>
<evidence type="ECO:0000256" key="4">
    <source>
        <dbReference type="ARBA" id="ARBA00022833"/>
    </source>
</evidence>
<dbReference type="InterPro" id="IPR027469">
    <property type="entry name" value="Cation_efflux_TMD_sf"/>
</dbReference>
<organism evidence="13">
    <name type="scientific">Perkinsus marinus (strain ATCC 50983 / TXsc)</name>
    <dbReference type="NCBI Taxonomy" id="423536"/>
    <lineage>
        <taxon>Eukaryota</taxon>
        <taxon>Sar</taxon>
        <taxon>Alveolata</taxon>
        <taxon>Perkinsozoa</taxon>
        <taxon>Perkinsea</taxon>
        <taxon>Perkinsida</taxon>
        <taxon>Perkinsidae</taxon>
        <taxon>Perkinsus</taxon>
    </lineage>
</organism>
<dbReference type="GO" id="GO:0015165">
    <property type="term" value="F:pyrimidine nucleotide-sugar transmembrane transporter activity"/>
    <property type="evidence" value="ECO:0007669"/>
    <property type="project" value="InterPro"/>
</dbReference>
<keyword evidence="5 10" id="KW-1133">Transmembrane helix</keyword>
<dbReference type="InterPro" id="IPR037129">
    <property type="entry name" value="XPA_sf"/>
</dbReference>
<protein>
    <recommendedName>
        <fullName evidence="11">Cation efflux protein transmembrane domain-containing protein</fullName>
    </recommendedName>
</protein>
<feature type="transmembrane region" description="Helical" evidence="10">
    <location>
        <begin position="617"/>
        <end position="637"/>
    </location>
</feature>
<keyword evidence="4" id="KW-0862">Zinc</keyword>
<dbReference type="GO" id="GO:0031966">
    <property type="term" value="C:mitochondrial membrane"/>
    <property type="evidence" value="ECO:0007669"/>
    <property type="project" value="UniProtKB-SubCell"/>
</dbReference>
<gene>
    <name evidence="12" type="ORF">Pmar_PMAR015996</name>
</gene>
<dbReference type="GO" id="GO:0000139">
    <property type="term" value="C:Golgi membrane"/>
    <property type="evidence" value="ECO:0007669"/>
    <property type="project" value="InterPro"/>
</dbReference>
<evidence type="ECO:0000259" key="11">
    <source>
        <dbReference type="Pfam" id="PF01545"/>
    </source>
</evidence>
<evidence type="ECO:0000313" key="13">
    <source>
        <dbReference type="Proteomes" id="UP000007800"/>
    </source>
</evidence>
<keyword evidence="13" id="KW-1185">Reference proteome</keyword>
<dbReference type="InterPro" id="IPR011009">
    <property type="entry name" value="Kinase-like_dom_sf"/>
</dbReference>
<dbReference type="InParanoid" id="C5LF02"/>
<dbReference type="InterPro" id="IPR037185">
    <property type="entry name" value="EmrE-like"/>
</dbReference>
<feature type="compositionally biased region" description="Basic and acidic residues" evidence="9">
    <location>
        <begin position="311"/>
        <end position="327"/>
    </location>
</feature>
<dbReference type="SUPFAM" id="SSF161111">
    <property type="entry name" value="Cation efflux protein transmembrane domain-like"/>
    <property type="match status" value="1"/>
</dbReference>
<feature type="transmembrane region" description="Helical" evidence="10">
    <location>
        <begin position="643"/>
        <end position="666"/>
    </location>
</feature>
<evidence type="ECO:0000256" key="9">
    <source>
        <dbReference type="SAM" id="MobiDB-lite"/>
    </source>
</evidence>
<dbReference type="SUPFAM" id="SSF56112">
    <property type="entry name" value="Protein kinase-like (PK-like)"/>
    <property type="match status" value="1"/>
</dbReference>
<feature type="domain" description="Cation efflux protein transmembrane" evidence="11">
    <location>
        <begin position="836"/>
        <end position="881"/>
    </location>
</feature>
<evidence type="ECO:0000256" key="1">
    <source>
        <dbReference type="ARBA" id="ARBA00004123"/>
    </source>
</evidence>
<dbReference type="PANTHER" id="PTHR10231">
    <property type="entry name" value="NUCLEOTIDE-SUGAR TRANSMEMBRANE TRANSPORTER"/>
    <property type="match status" value="1"/>
</dbReference>
<keyword evidence="7" id="KW-0539">Nucleus</keyword>
<dbReference type="Gene3D" id="1.25.40.10">
    <property type="entry name" value="Tetratricopeptide repeat domain"/>
    <property type="match status" value="1"/>
</dbReference>
<dbReference type="SUPFAM" id="SSF48452">
    <property type="entry name" value="TPR-like"/>
    <property type="match status" value="1"/>
</dbReference>
<reference evidence="12 13" key="1">
    <citation type="submission" date="2008-07" db="EMBL/GenBank/DDBJ databases">
        <authorList>
            <person name="El-Sayed N."/>
            <person name="Caler E."/>
            <person name="Inman J."/>
            <person name="Amedeo P."/>
            <person name="Hass B."/>
            <person name="Wortman J."/>
        </authorList>
    </citation>
    <scope>NUCLEOTIDE SEQUENCE [LARGE SCALE GENOMIC DNA]</scope>
    <source>
        <strain evidence="13">ATCC 50983 / TXsc</strain>
    </source>
</reference>
<evidence type="ECO:0000256" key="3">
    <source>
        <dbReference type="ARBA" id="ARBA00022692"/>
    </source>
</evidence>
<keyword evidence="6 10" id="KW-0472">Membrane</keyword>
<dbReference type="GeneID" id="9037834"/>
<dbReference type="GO" id="GO:0008324">
    <property type="term" value="F:monoatomic cation transmembrane transporter activity"/>
    <property type="evidence" value="ECO:0007669"/>
    <property type="project" value="InterPro"/>
</dbReference>
<evidence type="ECO:0000256" key="7">
    <source>
        <dbReference type="ARBA" id="ARBA00023242"/>
    </source>
</evidence>
<feature type="region of interest" description="Disordered" evidence="9">
    <location>
        <begin position="308"/>
        <end position="362"/>
    </location>
</feature>
<evidence type="ECO:0000256" key="8">
    <source>
        <dbReference type="SAM" id="Coils"/>
    </source>
</evidence>
<sequence>MKAFLRRALALGESPTTKAMNLKREGNALFKEKEYDKAAETYARACRLAVDSNLILTLRCNWALCLQRLGDYIGALTVMEETAVVCSEDDCNANPKYLYRKAVCLRHIYEDKSAGSEEALDGVEPKDLLYKARECLRKAIALCPQDKALREELKTVKGLLTSLECSEGRSNAALGGKGFDLYPDKPDWDEARAAAAAAAESREAVPVNPLPERYGAEYWQERREKWLEGCLLGQSGPVDTVSSDEGLEGNVAKDKDSGWFKWGSRDKDALADVIMEMSGPYTPLPKPFKLSVAVKVANEVSMLSPFGSPVSKDEVELQPRRWSKEESPAPNELTYEVDGQSSTDGKSDDGDAGPTQRSSRPAISPRGLFYMALLALQYGSQPLITTTFTPRTIPSSAIVTITEIVKFFLAIGLMFAEGSASSALQGWTLRGSFLAAALPAMSYSMQNICIQIAFQHLDPLVYNLVNQTKLLSTALLTYLFLGKRQSRHQLFALGMLFVAAVMISIGQASEPPEAQGERNPRLGLICVLTASALSGVGASISELALQTYSRNSFLFSAELAVYSVIAISTGELFKEGHLPAVGLALQTWTMLIPIFTAAMGGIFVGQVTKYAGSVQKGFSIIAGIIFTAFLRSVILYKPLTTELILSAPLTAVATYMVLANTPLLILQSALCKMTTRHNDQRASNVERSNKGMEREWVRKAMSAFQRQLKEPDHVWIRRPEARKQFGLSDCDLDDLASFHKQNPYESDEQSWTLYRLPDVIQCARRKYKSEETMAIRYKHYLESEAHKSRHRLNIYGMDDVWDDSAEEAESTPSLAIWRKWSASDKAISGAASVWQGLLSNVGIASIKFIVWISTGSSAVFADLMHSGADVANYGSFFILTAVGGMIPMYTATKDLFSHYYSSMMVSSLPATTATSTALGGSMLGLSSGIALPVGMFLVSASLEALALNEAYRELRQQNVALSEAIRSGADVMPVATFLEAGSGILGAAIGIVGVVRAPIACLCPSLEARSGTQLLLGATLPSDEVEMVIRSLEADPVVVGVYDVKTELVGTTTARFKAEVEFNAEAVTRRRLKITQANEAVTSPGPTYRALWPYGRASLVGCFTDDILELHFEVLSYFKQRKKKSAPSAPPCLHTLKDEYTLPAVLRTNKGLVRGVWLSFEALDWFTPLPRGSGELRDLLITAFELEKIATFRAGMDINPQVERIGQGSYCQVVADDSVALRRMSSRETERLQLRFPEMMMRAADLGVTGRVYGYGWCRQHMGGRDHSMCLVQERLVPVESLSEIDEDQLFEVVTKLSILTFHNDLKLDNIMKDPRDGSLKLIDFDLVSPDCLVIPVTASQNIIINCKEDFPNFSENAVEFRAYYDYFTFSLTLSGASQLYTLVLNRLIALGRSLKPFLEGVVAVLSTGQLAAPPFEALVREKSINAVTVNIFDLYGNAVAHGMNEPPEGAFQLIESNGVYAFREE</sequence>
<dbReference type="GO" id="GO:0005634">
    <property type="term" value="C:nucleus"/>
    <property type="evidence" value="ECO:0007669"/>
    <property type="project" value="UniProtKB-SubCell"/>
</dbReference>
<dbReference type="OrthoDB" id="439788at2759"/>
<evidence type="ECO:0000256" key="2">
    <source>
        <dbReference type="ARBA" id="ARBA00004141"/>
    </source>
</evidence>
<feature type="transmembrane region" description="Helical" evidence="10">
    <location>
        <begin position="971"/>
        <end position="995"/>
    </location>
</feature>
<dbReference type="SUPFAM" id="SSF103481">
    <property type="entry name" value="Multidrug resistance efflux transporter EmrE"/>
    <property type="match status" value="1"/>
</dbReference>
<dbReference type="InterPro" id="IPR009061">
    <property type="entry name" value="DNA-bd_dom_put_sf"/>
</dbReference>
<dbReference type="Pfam" id="PF01545">
    <property type="entry name" value="Cation_efflux"/>
    <property type="match status" value="1"/>
</dbReference>
<feature type="transmembrane region" description="Helical" evidence="10">
    <location>
        <begin position="460"/>
        <end position="481"/>
    </location>
</feature>
<dbReference type="EMBL" id="GG681389">
    <property type="protein sequence ID" value="EER04686.1"/>
    <property type="molecule type" value="Genomic_DNA"/>
</dbReference>
<dbReference type="GO" id="GO:0005783">
    <property type="term" value="C:endoplasmic reticulum"/>
    <property type="evidence" value="ECO:0007669"/>
    <property type="project" value="UniProtKB-SubCell"/>
</dbReference>
<comment type="subcellular location">
    <subcellularLocation>
        <location evidence="2">Membrane</location>
        <topology evidence="2">Multi-pass membrane protein</topology>
    </subcellularLocation>
    <subcellularLocation>
        <location evidence="1">Nucleus</location>
    </subcellularLocation>
</comment>
<feature type="transmembrane region" description="Helical" evidence="10">
    <location>
        <begin position="490"/>
        <end position="509"/>
    </location>
</feature>
<feature type="transmembrane region" description="Helical" evidence="10">
    <location>
        <begin position="870"/>
        <end position="891"/>
    </location>
</feature>
<keyword evidence="8" id="KW-0175">Coiled coil</keyword>
<keyword evidence="3 10" id="KW-0812">Transmembrane</keyword>
<dbReference type="Pfam" id="PF04142">
    <property type="entry name" value="Nuc_sug_transp"/>
    <property type="match status" value="1"/>
</dbReference>
<dbReference type="Gene3D" id="3.90.530.10">
    <property type="entry name" value="XPA C-terminal domain"/>
    <property type="match status" value="1"/>
</dbReference>
<feature type="coiled-coil region" evidence="8">
    <location>
        <begin position="937"/>
        <end position="964"/>
    </location>
</feature>